<feature type="transmembrane region" description="Helical" evidence="11">
    <location>
        <begin position="12"/>
        <end position="40"/>
    </location>
</feature>
<feature type="transmembrane region" description="Helical" evidence="11">
    <location>
        <begin position="337"/>
        <end position="359"/>
    </location>
</feature>
<comment type="subcellular location">
    <subcellularLocation>
        <location evidence="2">Cell membrane</location>
        <topology evidence="2">Multi-pass membrane protein</topology>
    </subcellularLocation>
</comment>
<evidence type="ECO:0000256" key="3">
    <source>
        <dbReference type="ARBA" id="ARBA00012438"/>
    </source>
</evidence>
<reference evidence="13 14" key="1">
    <citation type="submission" date="2019-02" db="EMBL/GenBank/DDBJ databases">
        <authorList>
            <person name="Fomenkov A."/>
            <person name="Dubinina G."/>
            <person name="Grabovich M."/>
            <person name="Vincze T."/>
            <person name="Roberts R.J."/>
        </authorList>
    </citation>
    <scope>NUCLEOTIDE SEQUENCE [LARGE SCALE GENOMIC DNA]</scope>
    <source>
        <strain evidence="13 14">P</strain>
    </source>
</reference>
<organism evidence="13 14">
    <name type="scientific">Thiospirochaeta perfilievii</name>
    <dbReference type="NCBI Taxonomy" id="252967"/>
    <lineage>
        <taxon>Bacteria</taxon>
        <taxon>Pseudomonadati</taxon>
        <taxon>Spirochaetota</taxon>
        <taxon>Spirochaetia</taxon>
        <taxon>Spirochaetales</taxon>
        <taxon>Spirochaetaceae</taxon>
        <taxon>Thiospirochaeta</taxon>
    </lineage>
</organism>
<dbReference type="InterPro" id="IPR029151">
    <property type="entry name" value="Sensor-like_sf"/>
</dbReference>
<gene>
    <name evidence="13" type="ORF">EW093_13570</name>
</gene>
<feature type="domain" description="HAMP" evidence="12">
    <location>
        <begin position="361"/>
        <end position="413"/>
    </location>
</feature>
<evidence type="ECO:0000256" key="5">
    <source>
        <dbReference type="ARBA" id="ARBA00022553"/>
    </source>
</evidence>
<dbReference type="GO" id="GO:0005886">
    <property type="term" value="C:plasma membrane"/>
    <property type="evidence" value="ECO:0007669"/>
    <property type="project" value="UniProtKB-SubCell"/>
</dbReference>
<name>A0A5C1QGK3_9SPIO</name>
<dbReference type="EC" id="2.7.13.3" evidence="3"/>
<evidence type="ECO:0000313" key="14">
    <source>
        <dbReference type="Proteomes" id="UP000323824"/>
    </source>
</evidence>
<dbReference type="Gene3D" id="3.30.450.20">
    <property type="entry name" value="PAS domain"/>
    <property type="match status" value="1"/>
</dbReference>
<dbReference type="RefSeq" id="WP_149568930.1">
    <property type="nucleotide sequence ID" value="NZ_CP035807.1"/>
</dbReference>
<evidence type="ECO:0000256" key="4">
    <source>
        <dbReference type="ARBA" id="ARBA00022475"/>
    </source>
</evidence>
<evidence type="ECO:0000256" key="1">
    <source>
        <dbReference type="ARBA" id="ARBA00000085"/>
    </source>
</evidence>
<dbReference type="SMART" id="SM00304">
    <property type="entry name" value="HAMP"/>
    <property type="match status" value="1"/>
</dbReference>
<dbReference type="CDD" id="cd06225">
    <property type="entry name" value="HAMP"/>
    <property type="match status" value="1"/>
</dbReference>
<evidence type="ECO:0000256" key="8">
    <source>
        <dbReference type="ARBA" id="ARBA00022777"/>
    </source>
</evidence>
<proteinExistence type="predicted"/>
<evidence type="ECO:0000256" key="9">
    <source>
        <dbReference type="ARBA" id="ARBA00022989"/>
    </source>
</evidence>
<keyword evidence="6" id="KW-0808">Transferase</keyword>
<evidence type="ECO:0000256" key="10">
    <source>
        <dbReference type="ARBA" id="ARBA00023136"/>
    </source>
</evidence>
<evidence type="ECO:0000259" key="12">
    <source>
        <dbReference type="PROSITE" id="PS50885"/>
    </source>
</evidence>
<dbReference type="EMBL" id="CP035807">
    <property type="protein sequence ID" value="QEN05696.1"/>
    <property type="molecule type" value="Genomic_DNA"/>
</dbReference>
<dbReference type="InterPro" id="IPR003660">
    <property type="entry name" value="HAMP_dom"/>
</dbReference>
<dbReference type="PANTHER" id="PTHR45528">
    <property type="entry name" value="SENSOR HISTIDINE KINASE CPXA"/>
    <property type="match status" value="1"/>
</dbReference>
<keyword evidence="4" id="KW-1003">Cell membrane</keyword>
<keyword evidence="8" id="KW-0418">Kinase</keyword>
<dbReference type="Gene3D" id="6.10.340.10">
    <property type="match status" value="1"/>
</dbReference>
<evidence type="ECO:0000256" key="6">
    <source>
        <dbReference type="ARBA" id="ARBA00022679"/>
    </source>
</evidence>
<sequence>MKKLKIDIKHLLLYIPLRWLLVTPLVILFIISSISIFTLFTGASNDSTKESVSLLMNRIQYELKLELDTYLEEALHINRTNSRYLELNIVDPYIPEVREPFFSSILDIWDSPVMSFFGDPKGEFYGARRNIDGLIEVVENNQDTNGASHYFSINDSGRAEKVAAEYPGFDCRTRPWYKAALENKTAVFSPIYKHFVFNDLAITASLPMYREDGEIIGVFGVDFLLNRINTFLKENRIIDNMVIFIVENDTGHLIANSENVANFISEDNNKLRRLRPDESGHTQLKQIYLSLMSVGDNTTVRRDSNLIGHTSYKKENLKWDLYISIPEETFLSVFKRISIISIFYIILFIILTIIMALYLSKTITGPISNLSLTAEYFSNNHLDIRVPIKGNNEVTRLSISFNTMAEELQDFFENLEKKVSERTIELTDKVQIIEDKNRDLRLALEKINTLEGIIPICSYCKNIRNDEGYWKRVEEYFSDVTEAQFSHSLCPDCVKKYYPDIANKILKEEE</sequence>
<accession>A0A5C1QGK3</accession>
<dbReference type="InterPro" id="IPR050398">
    <property type="entry name" value="HssS/ArlS-like"/>
</dbReference>
<evidence type="ECO:0000256" key="2">
    <source>
        <dbReference type="ARBA" id="ARBA00004651"/>
    </source>
</evidence>
<dbReference type="AlphaFoldDB" id="A0A5C1QGK3"/>
<dbReference type="OrthoDB" id="310468at2"/>
<evidence type="ECO:0000313" key="13">
    <source>
        <dbReference type="EMBL" id="QEN05696.1"/>
    </source>
</evidence>
<keyword evidence="7 11" id="KW-0812">Transmembrane</keyword>
<dbReference type="InterPro" id="IPR033479">
    <property type="entry name" value="dCache_1"/>
</dbReference>
<dbReference type="SUPFAM" id="SSF103190">
    <property type="entry name" value="Sensory domain-like"/>
    <property type="match status" value="1"/>
</dbReference>
<reference evidence="13 14" key="2">
    <citation type="submission" date="2019-09" db="EMBL/GenBank/DDBJ databases">
        <title>Complete Genome Sequence and Methylome Analysis of free living Spirochaetas.</title>
        <authorList>
            <person name="Leshcheva N."/>
            <person name="Mikheeva N."/>
        </authorList>
    </citation>
    <scope>NUCLEOTIDE SEQUENCE [LARGE SCALE GENOMIC DNA]</scope>
    <source>
        <strain evidence="13 14">P</strain>
    </source>
</reference>
<keyword evidence="14" id="KW-1185">Reference proteome</keyword>
<evidence type="ECO:0000256" key="11">
    <source>
        <dbReference type="SAM" id="Phobius"/>
    </source>
</evidence>
<comment type="catalytic activity">
    <reaction evidence="1">
        <text>ATP + protein L-histidine = ADP + protein N-phospho-L-histidine.</text>
        <dbReference type="EC" id="2.7.13.3"/>
    </reaction>
</comment>
<dbReference type="Pfam" id="PF00672">
    <property type="entry name" value="HAMP"/>
    <property type="match status" value="1"/>
</dbReference>
<evidence type="ECO:0000256" key="7">
    <source>
        <dbReference type="ARBA" id="ARBA00022692"/>
    </source>
</evidence>
<keyword evidence="10 11" id="KW-0472">Membrane</keyword>
<protein>
    <recommendedName>
        <fullName evidence="3">histidine kinase</fullName>
        <ecNumber evidence="3">2.7.13.3</ecNumber>
    </recommendedName>
</protein>
<keyword evidence="9 11" id="KW-1133">Transmembrane helix</keyword>
<keyword evidence="5" id="KW-0597">Phosphoprotein</keyword>
<dbReference type="Pfam" id="PF02743">
    <property type="entry name" value="dCache_1"/>
    <property type="match status" value="1"/>
</dbReference>
<dbReference type="GO" id="GO:0000155">
    <property type="term" value="F:phosphorelay sensor kinase activity"/>
    <property type="evidence" value="ECO:0007669"/>
    <property type="project" value="TreeGrafter"/>
</dbReference>
<dbReference type="PROSITE" id="PS50885">
    <property type="entry name" value="HAMP"/>
    <property type="match status" value="1"/>
</dbReference>
<dbReference type="KEGG" id="sper:EW093_13570"/>
<dbReference type="PANTHER" id="PTHR45528:SF10">
    <property type="entry name" value="METHYL-ACCEPTING CHEMOTAXIS PROTEIN"/>
    <property type="match status" value="1"/>
</dbReference>
<dbReference type="SUPFAM" id="SSF158472">
    <property type="entry name" value="HAMP domain-like"/>
    <property type="match status" value="1"/>
</dbReference>
<dbReference type="CDD" id="cd12913">
    <property type="entry name" value="PDC1_MCP_like"/>
    <property type="match status" value="1"/>
</dbReference>
<dbReference type="Proteomes" id="UP000323824">
    <property type="component" value="Chromosome"/>
</dbReference>